<evidence type="ECO:0000256" key="1">
    <source>
        <dbReference type="SAM" id="MobiDB-lite"/>
    </source>
</evidence>
<dbReference type="Proteomes" id="UP000294901">
    <property type="component" value="Unassembled WGS sequence"/>
</dbReference>
<reference evidence="3 4" key="1">
    <citation type="submission" date="2019-03" db="EMBL/GenBank/DDBJ databases">
        <title>Sequencing the genomes of 1000 actinobacteria strains.</title>
        <authorList>
            <person name="Klenk H.-P."/>
        </authorList>
    </citation>
    <scope>NUCLEOTIDE SEQUENCE [LARGE SCALE GENOMIC DNA]</scope>
    <source>
        <strain evidence="3 4">DSM 43805</strain>
    </source>
</reference>
<dbReference type="EMBL" id="SNWR01000001">
    <property type="protein sequence ID" value="TDO39759.1"/>
    <property type="molecule type" value="Genomic_DNA"/>
</dbReference>
<keyword evidence="2" id="KW-0472">Membrane</keyword>
<protein>
    <submittedName>
        <fullName evidence="3">Uncharacterized protein</fullName>
    </submittedName>
</protein>
<feature type="region of interest" description="Disordered" evidence="1">
    <location>
        <begin position="327"/>
        <end position="393"/>
    </location>
</feature>
<evidence type="ECO:0000256" key="2">
    <source>
        <dbReference type="SAM" id="Phobius"/>
    </source>
</evidence>
<feature type="compositionally biased region" description="Low complexity" evidence="1">
    <location>
        <begin position="369"/>
        <end position="379"/>
    </location>
</feature>
<evidence type="ECO:0000313" key="3">
    <source>
        <dbReference type="EMBL" id="TDO39759.1"/>
    </source>
</evidence>
<gene>
    <name evidence="3" type="ORF">C8E87_3458</name>
</gene>
<dbReference type="AlphaFoldDB" id="A0A4R6JTC5"/>
<feature type="compositionally biased region" description="Basic and acidic residues" evidence="1">
    <location>
        <begin position="382"/>
        <end position="393"/>
    </location>
</feature>
<proteinExistence type="predicted"/>
<accession>A0A4R6JTC5</accession>
<feature type="transmembrane region" description="Helical" evidence="2">
    <location>
        <begin position="302"/>
        <end position="322"/>
    </location>
</feature>
<keyword evidence="2" id="KW-0812">Transmembrane</keyword>
<evidence type="ECO:0000313" key="4">
    <source>
        <dbReference type="Proteomes" id="UP000294901"/>
    </source>
</evidence>
<keyword evidence="4" id="KW-1185">Reference proteome</keyword>
<sequence>MNSRRTRLGSAIAVILTVLVLVPTAVLFGRVWTDNADLRDNTELEKKGVEYITALTPLVSALAESQSTALAGVAEPPETLAAAVAGVSAVDGRIGDQLRTKERWADIKAKIGKLPDAAGAVNKLNTHIEVTDLTLALYTAVQRNSKLSLDPDADVSSLQQAVATYMPRVTVEVNRTGDYANLLQVLPAASRPQIQAQFGYQVIAVQESVKRLTEALQAAVDNTTSATLSSSLVNALDSFRRGIEQIIRGADPTGGQPSAATITTAQTTLQGALSNLAGVTLRETDRLLDDRLDSLSYRRGEAIAIGVLALLLVAGALVWPTFSRRREATPAAPADQRPIGESTRDVALDRPGGTPTPYGAAPPPPYGAPSPYGQSPGYGELDPTRGERSGALR</sequence>
<name>A0A4R6JTC5_9ACTN</name>
<comment type="caution">
    <text evidence="3">The sequence shown here is derived from an EMBL/GenBank/DDBJ whole genome shotgun (WGS) entry which is preliminary data.</text>
</comment>
<keyword evidence="2" id="KW-1133">Transmembrane helix</keyword>
<organism evidence="3 4">
    <name type="scientific">Paractinoplanes brasiliensis</name>
    <dbReference type="NCBI Taxonomy" id="52695"/>
    <lineage>
        <taxon>Bacteria</taxon>
        <taxon>Bacillati</taxon>
        <taxon>Actinomycetota</taxon>
        <taxon>Actinomycetes</taxon>
        <taxon>Micromonosporales</taxon>
        <taxon>Micromonosporaceae</taxon>
        <taxon>Paractinoplanes</taxon>
    </lineage>
</organism>